<reference evidence="2 3" key="1">
    <citation type="submission" date="2020-08" db="EMBL/GenBank/DDBJ databases">
        <title>Genome sequence of Sphingomonas sediminicola KACC 15039T.</title>
        <authorList>
            <person name="Hyun D.-W."/>
            <person name="Bae J.-W."/>
        </authorList>
    </citation>
    <scope>NUCLEOTIDE SEQUENCE [LARGE SCALE GENOMIC DNA]</scope>
    <source>
        <strain evidence="2 3">KACC 15039</strain>
    </source>
</reference>
<evidence type="ECO:0000313" key="3">
    <source>
        <dbReference type="Proteomes" id="UP000516105"/>
    </source>
</evidence>
<dbReference type="RefSeq" id="WP_187709321.1">
    <property type="nucleotide sequence ID" value="NZ_CP060782.1"/>
</dbReference>
<feature type="transmembrane region" description="Helical" evidence="1">
    <location>
        <begin position="74"/>
        <end position="91"/>
    </location>
</feature>
<sequence length="96" mass="10936">MIDHIIVAILIQLIVRFISGSWTAGTAAAFTWFLSREIAQAEYRWIEQFGGGLRANMPWWGGLDLRVWQKPDPWLDWIVPTGVCVAVAVAARRIKR</sequence>
<dbReference type="EMBL" id="CP060782">
    <property type="protein sequence ID" value="QNP46368.1"/>
    <property type="molecule type" value="Genomic_DNA"/>
</dbReference>
<keyword evidence="1" id="KW-1133">Transmembrane helix</keyword>
<name>A0ABX6TFJ1_9SPHN</name>
<protein>
    <submittedName>
        <fullName evidence="2">Uncharacterized protein</fullName>
    </submittedName>
</protein>
<evidence type="ECO:0000313" key="2">
    <source>
        <dbReference type="EMBL" id="QNP46368.1"/>
    </source>
</evidence>
<keyword evidence="3" id="KW-1185">Reference proteome</keyword>
<keyword evidence="1" id="KW-0812">Transmembrane</keyword>
<accession>A0ABX6TFJ1</accession>
<organism evidence="2 3">
    <name type="scientific">Sphingomonas sediminicola</name>
    <dbReference type="NCBI Taxonomy" id="386874"/>
    <lineage>
        <taxon>Bacteria</taxon>
        <taxon>Pseudomonadati</taxon>
        <taxon>Pseudomonadota</taxon>
        <taxon>Alphaproteobacteria</taxon>
        <taxon>Sphingomonadales</taxon>
        <taxon>Sphingomonadaceae</taxon>
        <taxon>Sphingomonas</taxon>
    </lineage>
</organism>
<dbReference type="Proteomes" id="UP000516105">
    <property type="component" value="Chromosome"/>
</dbReference>
<evidence type="ECO:0000256" key="1">
    <source>
        <dbReference type="SAM" id="Phobius"/>
    </source>
</evidence>
<gene>
    <name evidence="2" type="ORF">H9L14_04030</name>
</gene>
<proteinExistence type="predicted"/>
<keyword evidence="1" id="KW-0472">Membrane</keyword>